<name>A0ABP8ZCS5_9ACTN</name>
<proteinExistence type="predicted"/>
<reference evidence="2" key="1">
    <citation type="journal article" date="2019" name="Int. J. Syst. Evol. Microbiol.">
        <title>The Global Catalogue of Microorganisms (GCM) 10K type strain sequencing project: providing services to taxonomists for standard genome sequencing and annotation.</title>
        <authorList>
            <consortium name="The Broad Institute Genomics Platform"/>
            <consortium name="The Broad Institute Genome Sequencing Center for Infectious Disease"/>
            <person name="Wu L."/>
            <person name="Ma J."/>
        </authorList>
    </citation>
    <scope>NUCLEOTIDE SEQUENCE [LARGE SCALE GENOMIC DNA]</scope>
    <source>
        <strain evidence="2">JCM 18077</strain>
    </source>
</reference>
<organism evidence="1 2">
    <name type="scientific">Gordonia alkaliphila</name>
    <dbReference type="NCBI Taxonomy" id="1053547"/>
    <lineage>
        <taxon>Bacteria</taxon>
        <taxon>Bacillati</taxon>
        <taxon>Actinomycetota</taxon>
        <taxon>Actinomycetes</taxon>
        <taxon>Mycobacteriales</taxon>
        <taxon>Gordoniaceae</taxon>
        <taxon>Gordonia</taxon>
    </lineage>
</organism>
<comment type="caution">
    <text evidence="1">The sequence shown here is derived from an EMBL/GenBank/DDBJ whole genome shotgun (WGS) entry which is preliminary data.</text>
</comment>
<keyword evidence="2" id="KW-1185">Reference proteome</keyword>
<evidence type="ECO:0000313" key="2">
    <source>
        <dbReference type="Proteomes" id="UP001500822"/>
    </source>
</evidence>
<dbReference type="EMBL" id="BAABIE010000011">
    <property type="protein sequence ID" value="GAA4752860.1"/>
    <property type="molecule type" value="Genomic_DNA"/>
</dbReference>
<protein>
    <submittedName>
        <fullName evidence="1">Uncharacterized protein</fullName>
    </submittedName>
</protein>
<sequence>MVQVRAAARAGHLAEFGHDYFGPPAIARADEHRQLLEAARTQLRILDLDPADDAVVVDGVPVTSVARTFIDLCRALPRDDTGIVLGDRLLRDGAIARADLDTELRLLTARDQRAVSALLDRVDPRARTDDESRSRLALQRLGFPTPEVGVDIVDRDGAVVARPSFVWPDYLVAGFCTADDDDDRYLGDVEHERRYAELADIDARLTALGYRVFWWRGDQIAAQHCAACGLRPALLTPRHVSGEYRDLVAYRQRGPAFSGYGRPYDDR</sequence>
<dbReference type="Proteomes" id="UP001500822">
    <property type="component" value="Unassembled WGS sequence"/>
</dbReference>
<evidence type="ECO:0000313" key="1">
    <source>
        <dbReference type="EMBL" id="GAA4752860.1"/>
    </source>
</evidence>
<accession>A0ABP8ZCS5</accession>
<gene>
    <name evidence="1" type="ORF">GCM10023217_24910</name>
</gene>